<dbReference type="OrthoDB" id="2406834at2759"/>
<organism evidence="2 3">
    <name type="scientific">Talaromyces stipitatus (strain ATCC 10500 / CBS 375.48 / QM 6759 / NRRL 1006)</name>
    <name type="common">Penicillium stipitatum</name>
    <dbReference type="NCBI Taxonomy" id="441959"/>
    <lineage>
        <taxon>Eukaryota</taxon>
        <taxon>Fungi</taxon>
        <taxon>Dikarya</taxon>
        <taxon>Ascomycota</taxon>
        <taxon>Pezizomycotina</taxon>
        <taxon>Eurotiomycetes</taxon>
        <taxon>Eurotiomycetidae</taxon>
        <taxon>Eurotiales</taxon>
        <taxon>Trichocomaceae</taxon>
        <taxon>Talaromyces</taxon>
        <taxon>Talaromyces sect. Talaromyces</taxon>
    </lineage>
</organism>
<feature type="compositionally biased region" description="Acidic residues" evidence="1">
    <location>
        <begin position="104"/>
        <end position="128"/>
    </location>
</feature>
<dbReference type="Proteomes" id="UP000001745">
    <property type="component" value="Unassembled WGS sequence"/>
</dbReference>
<keyword evidence="3" id="KW-1185">Reference proteome</keyword>
<evidence type="ECO:0000313" key="2">
    <source>
        <dbReference type="EMBL" id="EED16709.1"/>
    </source>
</evidence>
<dbReference type="InParanoid" id="B8MFH5"/>
<accession>B8MFH5</accession>
<evidence type="ECO:0008006" key="4">
    <source>
        <dbReference type="Google" id="ProtNLM"/>
    </source>
</evidence>
<dbReference type="HOGENOM" id="CLU_1455315_0_0_1"/>
<reference evidence="3" key="1">
    <citation type="journal article" date="2015" name="Genome Announc.">
        <title>Genome sequence of the AIDS-associated pathogen Penicillium marneffei (ATCC18224) and its near taxonomic relative Talaromyces stipitatus (ATCC10500).</title>
        <authorList>
            <person name="Nierman W.C."/>
            <person name="Fedorova-Abrams N.D."/>
            <person name="Andrianopoulos A."/>
        </authorList>
    </citation>
    <scope>NUCLEOTIDE SEQUENCE [LARGE SCALE GENOMIC DNA]</scope>
    <source>
        <strain evidence="3">ATCC 10500 / CBS 375.48 / QM 6759 / NRRL 1006</strain>
    </source>
</reference>
<dbReference type="EMBL" id="EQ962656">
    <property type="protein sequence ID" value="EED16709.1"/>
    <property type="molecule type" value="Genomic_DNA"/>
</dbReference>
<dbReference type="GeneID" id="8109040"/>
<protein>
    <recommendedName>
        <fullName evidence="4">Zn(2)-C6 fungal-type domain-containing protein</fullName>
    </recommendedName>
</protein>
<gene>
    <name evidence="2" type="ORF">TSTA_017830</name>
</gene>
<dbReference type="RefSeq" id="XP_002483943.1">
    <property type="nucleotide sequence ID" value="XM_002483898.1"/>
</dbReference>
<dbReference type="AlphaFoldDB" id="B8MFH5"/>
<sequence>MAGERFGFALTVSGPFGPFASLNDLSQSLQASSAHREDNYRNLEDTTAITTDNIFQYNPTSTVSISPQQQHLAWYDQVHPIPYPSSSSNIFKKESLDDKRDTDNFEDDNDRDQDDGEQEPVECIESEEQESKKRKCNKPIFSCRECVGKEMRCDRGRPHICLGSDRLLTDWMQLSLLYPKRNRVCL</sequence>
<feature type="region of interest" description="Disordered" evidence="1">
    <location>
        <begin position="85"/>
        <end position="129"/>
    </location>
</feature>
<dbReference type="PhylomeDB" id="B8MFH5"/>
<evidence type="ECO:0000256" key="1">
    <source>
        <dbReference type="SAM" id="MobiDB-lite"/>
    </source>
</evidence>
<evidence type="ECO:0000313" key="3">
    <source>
        <dbReference type="Proteomes" id="UP000001745"/>
    </source>
</evidence>
<name>B8MFH5_TALSN</name>
<dbReference type="VEuPathDB" id="FungiDB:TSTA_017830"/>
<proteinExistence type="predicted"/>
<feature type="compositionally biased region" description="Basic and acidic residues" evidence="1">
    <location>
        <begin position="91"/>
        <end position="103"/>
    </location>
</feature>